<name>A0A074KXR9_9BACT</name>
<organism evidence="3 4">
    <name type="scientific">Anditalea andensis</name>
    <dbReference type="NCBI Taxonomy" id="1048983"/>
    <lineage>
        <taxon>Bacteria</taxon>
        <taxon>Pseudomonadati</taxon>
        <taxon>Bacteroidota</taxon>
        <taxon>Cytophagia</taxon>
        <taxon>Cytophagales</taxon>
        <taxon>Cytophagaceae</taxon>
        <taxon>Anditalea</taxon>
    </lineage>
</organism>
<sequence>MREYIILYPDYFVLIIICGIMIIRVIMLISKGGYGDDDKGDDGDEGEDDDPVLDLPPGIDLPLEEEELSVR</sequence>
<evidence type="ECO:0000256" key="2">
    <source>
        <dbReference type="SAM" id="Phobius"/>
    </source>
</evidence>
<evidence type="ECO:0000313" key="4">
    <source>
        <dbReference type="Proteomes" id="UP000027821"/>
    </source>
</evidence>
<feature type="compositionally biased region" description="Acidic residues" evidence="1">
    <location>
        <begin position="62"/>
        <end position="71"/>
    </location>
</feature>
<protein>
    <submittedName>
        <fullName evidence="3">Uncharacterized protein</fullName>
    </submittedName>
</protein>
<dbReference type="RefSeq" id="WP_035076191.1">
    <property type="nucleotide sequence ID" value="NZ_JMIH01000023.1"/>
</dbReference>
<keyword evidence="2" id="KW-0472">Membrane</keyword>
<accession>A0A074KXR9</accession>
<gene>
    <name evidence="3" type="ORF">EL17_15445</name>
</gene>
<reference evidence="3 4" key="1">
    <citation type="submission" date="2014-04" db="EMBL/GenBank/DDBJ databases">
        <title>Characterization and application of a salt tolerant electro-active bacterium.</title>
        <authorList>
            <person name="Yang L."/>
            <person name="Wei S."/>
            <person name="Tay Q.X.M."/>
        </authorList>
    </citation>
    <scope>NUCLEOTIDE SEQUENCE [LARGE SCALE GENOMIC DNA]</scope>
    <source>
        <strain evidence="3 4">LY1</strain>
    </source>
</reference>
<evidence type="ECO:0000313" key="3">
    <source>
        <dbReference type="EMBL" id="KEO73005.1"/>
    </source>
</evidence>
<keyword evidence="4" id="KW-1185">Reference proteome</keyword>
<evidence type="ECO:0000256" key="1">
    <source>
        <dbReference type="SAM" id="MobiDB-lite"/>
    </source>
</evidence>
<feature type="transmembrane region" description="Helical" evidence="2">
    <location>
        <begin position="6"/>
        <end position="29"/>
    </location>
</feature>
<feature type="compositionally biased region" description="Acidic residues" evidence="1">
    <location>
        <begin position="38"/>
        <end position="52"/>
    </location>
</feature>
<dbReference type="EMBL" id="JMIH01000023">
    <property type="protein sequence ID" value="KEO73005.1"/>
    <property type="molecule type" value="Genomic_DNA"/>
</dbReference>
<comment type="caution">
    <text evidence="3">The sequence shown here is derived from an EMBL/GenBank/DDBJ whole genome shotgun (WGS) entry which is preliminary data.</text>
</comment>
<dbReference type="AlphaFoldDB" id="A0A074KXR9"/>
<keyword evidence="2" id="KW-1133">Transmembrane helix</keyword>
<keyword evidence="2" id="KW-0812">Transmembrane</keyword>
<feature type="region of interest" description="Disordered" evidence="1">
    <location>
        <begin position="37"/>
        <end position="71"/>
    </location>
</feature>
<proteinExistence type="predicted"/>
<dbReference type="Proteomes" id="UP000027821">
    <property type="component" value="Unassembled WGS sequence"/>
</dbReference>